<sequence length="74" mass="8516">ITQARDYAHAINASLIFCSAKYSINIQNIFKIILIKSFDLRYKILEIKEVGSPILEYKTAPEFIKAAVIYQNSY</sequence>
<reference evidence="1" key="1">
    <citation type="submission" date="2021-06" db="EMBL/GenBank/DDBJ databases">
        <authorList>
            <person name="Kallberg Y."/>
            <person name="Tangrot J."/>
            <person name="Rosling A."/>
        </authorList>
    </citation>
    <scope>NUCLEOTIDE SEQUENCE</scope>
    <source>
        <strain evidence="1">MA461A</strain>
    </source>
</reference>
<dbReference type="Proteomes" id="UP000789920">
    <property type="component" value="Unassembled WGS sequence"/>
</dbReference>
<keyword evidence="2" id="KW-1185">Reference proteome</keyword>
<evidence type="ECO:0000313" key="2">
    <source>
        <dbReference type="Proteomes" id="UP000789920"/>
    </source>
</evidence>
<gene>
    <name evidence="1" type="ORF">RPERSI_LOCUS13516</name>
</gene>
<organism evidence="1 2">
    <name type="scientific">Racocetra persica</name>
    <dbReference type="NCBI Taxonomy" id="160502"/>
    <lineage>
        <taxon>Eukaryota</taxon>
        <taxon>Fungi</taxon>
        <taxon>Fungi incertae sedis</taxon>
        <taxon>Mucoromycota</taxon>
        <taxon>Glomeromycotina</taxon>
        <taxon>Glomeromycetes</taxon>
        <taxon>Diversisporales</taxon>
        <taxon>Gigasporaceae</taxon>
        <taxon>Racocetra</taxon>
    </lineage>
</organism>
<accession>A0ACA9QBJ1</accession>
<dbReference type="EMBL" id="CAJVQC010030084">
    <property type="protein sequence ID" value="CAG8744583.1"/>
    <property type="molecule type" value="Genomic_DNA"/>
</dbReference>
<feature type="non-terminal residue" evidence="1">
    <location>
        <position position="1"/>
    </location>
</feature>
<comment type="caution">
    <text evidence="1">The sequence shown here is derived from an EMBL/GenBank/DDBJ whole genome shotgun (WGS) entry which is preliminary data.</text>
</comment>
<evidence type="ECO:0000313" key="1">
    <source>
        <dbReference type="EMBL" id="CAG8744583.1"/>
    </source>
</evidence>
<proteinExistence type="predicted"/>
<name>A0ACA9QBJ1_9GLOM</name>
<protein>
    <submittedName>
        <fullName evidence="1">6113_t:CDS:1</fullName>
    </submittedName>
</protein>